<evidence type="ECO:0000256" key="1">
    <source>
        <dbReference type="SAM" id="MobiDB-lite"/>
    </source>
</evidence>
<dbReference type="EMBL" id="CM016762">
    <property type="protein sequence ID" value="TMS34653.1"/>
    <property type="molecule type" value="Genomic_DNA"/>
</dbReference>
<organism evidence="2 3">
    <name type="scientific">Steinernema carpocapsae</name>
    <name type="common">Entomopathogenic nematode</name>
    <dbReference type="NCBI Taxonomy" id="34508"/>
    <lineage>
        <taxon>Eukaryota</taxon>
        <taxon>Metazoa</taxon>
        <taxon>Ecdysozoa</taxon>
        <taxon>Nematoda</taxon>
        <taxon>Chromadorea</taxon>
        <taxon>Rhabditida</taxon>
        <taxon>Tylenchina</taxon>
        <taxon>Panagrolaimomorpha</taxon>
        <taxon>Strongyloidoidea</taxon>
        <taxon>Steinernematidae</taxon>
        <taxon>Steinernema</taxon>
    </lineage>
</organism>
<gene>
    <name evidence="2" type="ORF">L596_002198</name>
</gene>
<keyword evidence="3" id="KW-1185">Reference proteome</keyword>
<protein>
    <submittedName>
        <fullName evidence="2">Uncharacterized protein</fullName>
    </submittedName>
</protein>
<feature type="region of interest" description="Disordered" evidence="1">
    <location>
        <begin position="381"/>
        <end position="403"/>
    </location>
</feature>
<dbReference type="Proteomes" id="UP000298663">
    <property type="component" value="Chromosome X"/>
</dbReference>
<proteinExistence type="predicted"/>
<evidence type="ECO:0000313" key="2">
    <source>
        <dbReference type="EMBL" id="TMS34653.1"/>
    </source>
</evidence>
<dbReference type="EMBL" id="AZBU02000001">
    <property type="protein sequence ID" value="TMS34653.1"/>
    <property type="molecule type" value="Genomic_DNA"/>
</dbReference>
<accession>A0A4V6I7M1</accession>
<dbReference type="OrthoDB" id="10551502at2759"/>
<comment type="caution">
    <text evidence="2">The sequence shown here is derived from an EMBL/GenBank/DDBJ whole genome shotgun (WGS) entry which is preliminary data.</text>
</comment>
<evidence type="ECO:0000313" key="3">
    <source>
        <dbReference type="Proteomes" id="UP000298663"/>
    </source>
</evidence>
<feature type="compositionally biased region" description="Basic residues" evidence="1">
    <location>
        <begin position="103"/>
        <end position="122"/>
    </location>
</feature>
<feature type="region of interest" description="Disordered" evidence="1">
    <location>
        <begin position="189"/>
        <end position="215"/>
    </location>
</feature>
<feature type="compositionally biased region" description="Polar residues" evidence="1">
    <location>
        <begin position="20"/>
        <end position="32"/>
    </location>
</feature>
<sequence>MGFLKSFFRGSKNNKENSDLNKTTGFTQSNRGRQALKNHNGYDDDDEPVNPYHAPAQPRRNYRATRSVAGGERIDDRYSDFNVGRENASFDGGDAYFNDRANKSRHDHNRHSQKRSSKHYRNQKTSEYGSGEASPARFHYQADSDSENGDHYGHDHRDVVDQRLTELHREIRDLKNNVRTLKDENDELRSRNRGLQKDKRELERALEKSHDSEHRLKAKLREGKMNRASHATHFTQPVPSRYAGPHHVAPFDLHPMNQSHSLFEPHGHSSYRPPSFGMNQNFSPLAASTSTAGAGEALANQSSHFTNMAPMGMGMDRMDHDELGDEMKVFREMEESSEINETVSLDESLNAERMREGTPIPFEFHPQQSASSITLVEDENVSPHLPKRAHEPKMNVKRSLSFN</sequence>
<dbReference type="AlphaFoldDB" id="A0A4V6I7M1"/>
<feature type="region of interest" description="Disordered" evidence="1">
    <location>
        <begin position="89"/>
        <end position="136"/>
    </location>
</feature>
<reference evidence="2 3" key="2">
    <citation type="journal article" date="2019" name="G3 (Bethesda)">
        <title>Hybrid Assembly of the Genome of the Entomopathogenic Nematode Steinernema carpocapsae Identifies the X-Chromosome.</title>
        <authorList>
            <person name="Serra L."/>
            <person name="Macchietto M."/>
            <person name="Macias-Munoz A."/>
            <person name="McGill C.J."/>
            <person name="Rodriguez I.M."/>
            <person name="Rodriguez B."/>
            <person name="Murad R."/>
            <person name="Mortazavi A."/>
        </authorList>
    </citation>
    <scope>NUCLEOTIDE SEQUENCE [LARGE SCALE GENOMIC DNA]</scope>
    <source>
        <strain evidence="2 3">ALL</strain>
    </source>
</reference>
<name>A0A4V6I7M1_STECR</name>
<reference evidence="2 3" key="1">
    <citation type="journal article" date="2015" name="Genome Biol.">
        <title>Comparative genomics of Steinernema reveals deeply conserved gene regulatory networks.</title>
        <authorList>
            <person name="Dillman A.R."/>
            <person name="Macchietto M."/>
            <person name="Porter C.F."/>
            <person name="Rogers A."/>
            <person name="Williams B."/>
            <person name="Antoshechkin I."/>
            <person name="Lee M.M."/>
            <person name="Goodwin Z."/>
            <person name="Lu X."/>
            <person name="Lewis E.E."/>
            <person name="Goodrich-Blair H."/>
            <person name="Stock S.P."/>
            <person name="Adams B.J."/>
            <person name="Sternberg P.W."/>
            <person name="Mortazavi A."/>
        </authorList>
    </citation>
    <scope>NUCLEOTIDE SEQUENCE [LARGE SCALE GENOMIC DNA]</scope>
    <source>
        <strain evidence="2 3">ALL</strain>
    </source>
</reference>
<feature type="region of interest" description="Disordered" evidence="1">
    <location>
        <begin position="1"/>
        <end position="68"/>
    </location>
</feature>